<dbReference type="EC" id="3.1.3.74" evidence="1"/>
<dbReference type="OrthoDB" id="9803141at2"/>
<gene>
    <name evidence="1" type="ORF">N177_0407</name>
</gene>
<dbReference type="GO" id="GO:0033883">
    <property type="term" value="F:pyridoxal phosphatase activity"/>
    <property type="evidence" value="ECO:0007669"/>
    <property type="project" value="UniProtKB-EC"/>
</dbReference>
<dbReference type="EMBL" id="AWXZ01000012">
    <property type="protein sequence ID" value="ESR26981.1"/>
    <property type="molecule type" value="Genomic_DNA"/>
</dbReference>
<proteinExistence type="predicted"/>
<dbReference type="InterPro" id="IPR023214">
    <property type="entry name" value="HAD_sf"/>
</dbReference>
<dbReference type="PATRIC" id="fig|631454.5.peg.399"/>
<dbReference type="Gene3D" id="1.10.150.450">
    <property type="match status" value="1"/>
</dbReference>
<dbReference type="NCBIfam" id="TIGR01993">
    <property type="entry name" value="Pyr-5-nucltdase"/>
    <property type="match status" value="1"/>
</dbReference>
<dbReference type="Pfam" id="PF00702">
    <property type="entry name" value="Hydrolase"/>
    <property type="match status" value="1"/>
</dbReference>
<dbReference type="SFLD" id="SFLDG01132">
    <property type="entry name" value="C1.5.3:_5'-Nucleotidase_Like"/>
    <property type="match status" value="1"/>
</dbReference>
<dbReference type="RefSeq" id="WP_023430558.1">
    <property type="nucleotide sequence ID" value="NZ_AWXZ01000012.1"/>
</dbReference>
<comment type="caution">
    <text evidence="1">The sequence shown here is derived from an EMBL/GenBank/DDBJ whole genome shotgun (WGS) entry which is preliminary data.</text>
</comment>
<dbReference type="eggNOG" id="COG1011">
    <property type="taxonomic scope" value="Bacteria"/>
</dbReference>
<dbReference type="AlphaFoldDB" id="V4RLT6"/>
<dbReference type="CDD" id="cd02604">
    <property type="entry name" value="HAD_5NT"/>
    <property type="match status" value="1"/>
</dbReference>
<accession>V4RLT6</accession>
<keyword evidence="1" id="KW-0378">Hydrolase</keyword>
<dbReference type="NCBIfam" id="TIGR01509">
    <property type="entry name" value="HAD-SF-IA-v3"/>
    <property type="match status" value="1"/>
</dbReference>
<dbReference type="SUPFAM" id="SSF56784">
    <property type="entry name" value="HAD-like"/>
    <property type="match status" value="1"/>
</dbReference>
<dbReference type="PANTHER" id="PTHR12725:SF117">
    <property type="entry name" value="HALOACID DEHALOGENASE-LIKE HYDROLASE"/>
    <property type="match status" value="1"/>
</dbReference>
<keyword evidence="2" id="KW-1185">Reference proteome</keyword>
<protein>
    <submittedName>
        <fullName evidence="1">Pyridoxal-5'-phosphate phosphatase, Alphaproteobacterial type</fullName>
        <ecNumber evidence="1">3.1.3.74</ecNumber>
    </submittedName>
</protein>
<name>V4RLT6_9HYPH</name>
<dbReference type="Proteomes" id="UP000017819">
    <property type="component" value="Unassembled WGS sequence"/>
</dbReference>
<dbReference type="Gene3D" id="3.40.50.1000">
    <property type="entry name" value="HAD superfamily/HAD-like"/>
    <property type="match status" value="1"/>
</dbReference>
<reference evidence="1 2" key="1">
    <citation type="journal article" date="2014" name="Genome Announc.">
        <title>Draft Genome Sequence of Lutibaculum baratangense Strain AMV1T, Isolated from a Mud Volcano in Andamans, India.</title>
        <authorList>
            <person name="Singh A."/>
            <person name="Sreenivas A."/>
            <person name="Sathyanarayana Reddy G."/>
            <person name="Pinnaka A.K."/>
            <person name="Shivaji S."/>
        </authorList>
    </citation>
    <scope>NUCLEOTIDE SEQUENCE [LARGE SCALE GENOMIC DNA]</scope>
    <source>
        <strain evidence="1 2">AMV1</strain>
    </source>
</reference>
<dbReference type="InterPro" id="IPR036412">
    <property type="entry name" value="HAD-like_sf"/>
</dbReference>
<dbReference type="PANTHER" id="PTHR12725">
    <property type="entry name" value="HALOACID DEHALOGENASE-LIKE HYDROLASE"/>
    <property type="match status" value="1"/>
</dbReference>
<dbReference type="InterPro" id="IPR010237">
    <property type="entry name" value="Pyr-5-nucltdase"/>
</dbReference>
<dbReference type="STRING" id="631454.N177_0407"/>
<organism evidence="1 2">
    <name type="scientific">Lutibaculum baratangense AMV1</name>
    <dbReference type="NCBI Taxonomy" id="631454"/>
    <lineage>
        <taxon>Bacteria</taxon>
        <taxon>Pseudomonadati</taxon>
        <taxon>Pseudomonadota</taxon>
        <taxon>Alphaproteobacteria</taxon>
        <taxon>Hyphomicrobiales</taxon>
        <taxon>Tepidamorphaceae</taxon>
        <taxon>Lutibaculum</taxon>
    </lineage>
</organism>
<sequence>MASAHSSRAEDPLSPFDTVESWVFDLDNTLYPPRSNLFQQVDDRMGRFIAALLSCDRVEARRVQKDYYRRYGTTLRGLMSEHGIDPHDFLAFVHDIDHSPIEPDPALGSALALLPGRKFVLTNGSRSHAEAVLARLGIGEHFEDLFDIIAAEFEPKPARRPYESFLSRHGIEPARAAMFEDLPRNLEVPHELGMLTVLVTGDATETAGHRADWEQTTGESYVDHVTDDLAQFLVSVCERIGTGAPSRD</sequence>
<dbReference type="SFLD" id="SFLDS00003">
    <property type="entry name" value="Haloacid_Dehalogenase"/>
    <property type="match status" value="1"/>
</dbReference>
<dbReference type="SFLD" id="SFLDG01129">
    <property type="entry name" value="C1.5:_HAD__Beta-PGM__Phosphata"/>
    <property type="match status" value="1"/>
</dbReference>
<dbReference type="InterPro" id="IPR006439">
    <property type="entry name" value="HAD-SF_hydro_IA"/>
</dbReference>
<evidence type="ECO:0000313" key="1">
    <source>
        <dbReference type="EMBL" id="ESR26981.1"/>
    </source>
</evidence>
<evidence type="ECO:0000313" key="2">
    <source>
        <dbReference type="Proteomes" id="UP000017819"/>
    </source>
</evidence>